<reference evidence="1" key="1">
    <citation type="journal article" date="2023" name="Science">
        <title>Elucidation of the pathway for biosynthesis of saponin adjuvants from the soapbark tree.</title>
        <authorList>
            <person name="Reed J."/>
            <person name="Orme A."/>
            <person name="El-Demerdash A."/>
            <person name="Owen C."/>
            <person name="Martin L.B.B."/>
            <person name="Misra R.C."/>
            <person name="Kikuchi S."/>
            <person name="Rejzek M."/>
            <person name="Martin A.C."/>
            <person name="Harkess A."/>
            <person name="Leebens-Mack J."/>
            <person name="Louveau T."/>
            <person name="Stephenson M.J."/>
            <person name="Osbourn A."/>
        </authorList>
    </citation>
    <scope>NUCLEOTIDE SEQUENCE</scope>
    <source>
        <strain evidence="1">S10</strain>
    </source>
</reference>
<keyword evidence="1" id="KW-0472">Membrane</keyword>
<dbReference type="AlphaFoldDB" id="A0AAD7QCV6"/>
<keyword evidence="1" id="KW-0812">Transmembrane</keyword>
<comment type="caution">
    <text evidence="1">The sequence shown here is derived from an EMBL/GenBank/DDBJ whole genome shotgun (WGS) entry which is preliminary data.</text>
</comment>
<protein>
    <submittedName>
        <fullName evidence="1">Transmembrane protein</fullName>
    </submittedName>
</protein>
<dbReference type="EMBL" id="JARAOO010000002">
    <property type="protein sequence ID" value="KAJ7979203.1"/>
    <property type="molecule type" value="Genomic_DNA"/>
</dbReference>
<evidence type="ECO:0000313" key="2">
    <source>
        <dbReference type="Proteomes" id="UP001163823"/>
    </source>
</evidence>
<name>A0AAD7QCV6_QUISA</name>
<evidence type="ECO:0000313" key="1">
    <source>
        <dbReference type="EMBL" id="KAJ7979203.1"/>
    </source>
</evidence>
<accession>A0AAD7QCV6</accession>
<dbReference type="KEGG" id="qsa:O6P43_002627"/>
<proteinExistence type="predicted"/>
<gene>
    <name evidence="1" type="ORF">O6P43_002627</name>
</gene>
<sequence>MAATDNVLCRVFGAKDEEPSFKDRSSKGSQLLVPEVSYQSNDVADDKPSSSQAIAPAVNIDGGMIKGKFALYFYDDEDERECDGGELTPLTEEWEEESNHLGGSNGCESETEWWEKMLRLRSGDKELYKYQDLTKLNGNVVRLWDWDM</sequence>
<organism evidence="1 2">
    <name type="scientific">Quillaja saponaria</name>
    <name type="common">Soap bark tree</name>
    <dbReference type="NCBI Taxonomy" id="32244"/>
    <lineage>
        <taxon>Eukaryota</taxon>
        <taxon>Viridiplantae</taxon>
        <taxon>Streptophyta</taxon>
        <taxon>Embryophyta</taxon>
        <taxon>Tracheophyta</taxon>
        <taxon>Spermatophyta</taxon>
        <taxon>Magnoliopsida</taxon>
        <taxon>eudicotyledons</taxon>
        <taxon>Gunneridae</taxon>
        <taxon>Pentapetalae</taxon>
        <taxon>rosids</taxon>
        <taxon>fabids</taxon>
        <taxon>Fabales</taxon>
        <taxon>Quillajaceae</taxon>
        <taxon>Quillaja</taxon>
    </lineage>
</organism>
<dbReference type="PANTHER" id="PTHR36369:SF1">
    <property type="entry name" value="TRANSMEMBRANE PROTEIN"/>
    <property type="match status" value="1"/>
</dbReference>
<dbReference type="PANTHER" id="PTHR36369">
    <property type="entry name" value="TRANSMEMBRANE PROTEIN"/>
    <property type="match status" value="1"/>
</dbReference>
<keyword evidence="2" id="KW-1185">Reference proteome</keyword>
<dbReference type="Proteomes" id="UP001163823">
    <property type="component" value="Chromosome 2"/>
</dbReference>